<feature type="signal peptide" evidence="2">
    <location>
        <begin position="1"/>
        <end position="19"/>
    </location>
</feature>
<dbReference type="HOGENOM" id="CLU_771853_0_0_1"/>
<dbReference type="AlphaFoldDB" id="A0A0C3S4Q9"/>
<evidence type="ECO:0000313" key="4">
    <source>
        <dbReference type="Proteomes" id="UP000053257"/>
    </source>
</evidence>
<dbReference type="OrthoDB" id="2686083at2759"/>
<evidence type="ECO:0000313" key="3">
    <source>
        <dbReference type="EMBL" id="KIP03125.1"/>
    </source>
</evidence>
<feature type="chain" id="PRO_5002181227" description="Transmembrane protein" evidence="2">
    <location>
        <begin position="20"/>
        <end position="359"/>
    </location>
</feature>
<sequence length="359" mass="38460">MTDAVNLASFLLLALVVTAHPLGQAPTALSQLSMSSSDVRSTVQSVFELESNVGDVALPDYTPAVVSESPGVVAMDLDLQTTMLVVVFVVATILLVCFLVNERRSNIQNTSMSDYERAWIEKTVFLEPLQLPKKTALLDHEDEKLGLLFLDVEAAQTGTDQPSDALDEKLDILSDDPEDSFHDAQPFASPLIPHIQIHPDPDLLPLPALSGPPTPYSTPPSTPPRTLRRIPSHLSVASPSKPAWSLRASASPSLGLSASPNMRAVAPEPVSIPIPGAYLAAEESEAAPVAERTPRRRAYRAPMPELDLAFAMQLRPGLGLGADSAWVIRFLMAMFGWMTVFVGGNASASGSGGRRRIAV</sequence>
<organism evidence="3 4">
    <name type="scientific">Phlebiopsis gigantea (strain 11061_1 CR5-6)</name>
    <name type="common">White-rot fungus</name>
    <name type="synonym">Peniophora gigantea</name>
    <dbReference type="NCBI Taxonomy" id="745531"/>
    <lineage>
        <taxon>Eukaryota</taxon>
        <taxon>Fungi</taxon>
        <taxon>Dikarya</taxon>
        <taxon>Basidiomycota</taxon>
        <taxon>Agaricomycotina</taxon>
        <taxon>Agaricomycetes</taxon>
        <taxon>Polyporales</taxon>
        <taxon>Phanerochaetaceae</taxon>
        <taxon>Phlebiopsis</taxon>
    </lineage>
</organism>
<evidence type="ECO:0000256" key="1">
    <source>
        <dbReference type="SAM" id="Phobius"/>
    </source>
</evidence>
<reference evidence="3 4" key="1">
    <citation type="journal article" date="2014" name="PLoS Genet.">
        <title>Analysis of the Phlebiopsis gigantea genome, transcriptome and secretome provides insight into its pioneer colonization strategies of wood.</title>
        <authorList>
            <person name="Hori C."/>
            <person name="Ishida T."/>
            <person name="Igarashi K."/>
            <person name="Samejima M."/>
            <person name="Suzuki H."/>
            <person name="Master E."/>
            <person name="Ferreira P."/>
            <person name="Ruiz-Duenas F.J."/>
            <person name="Held B."/>
            <person name="Canessa P."/>
            <person name="Larrondo L.F."/>
            <person name="Schmoll M."/>
            <person name="Druzhinina I.S."/>
            <person name="Kubicek C.P."/>
            <person name="Gaskell J.A."/>
            <person name="Kersten P."/>
            <person name="St John F."/>
            <person name="Glasner J."/>
            <person name="Sabat G."/>
            <person name="Splinter BonDurant S."/>
            <person name="Syed K."/>
            <person name="Yadav J."/>
            <person name="Mgbeahuruike A.C."/>
            <person name="Kovalchuk A."/>
            <person name="Asiegbu F.O."/>
            <person name="Lackner G."/>
            <person name="Hoffmeister D."/>
            <person name="Rencoret J."/>
            <person name="Gutierrez A."/>
            <person name="Sun H."/>
            <person name="Lindquist E."/>
            <person name="Barry K."/>
            <person name="Riley R."/>
            <person name="Grigoriev I.V."/>
            <person name="Henrissat B."/>
            <person name="Kues U."/>
            <person name="Berka R.M."/>
            <person name="Martinez A.T."/>
            <person name="Covert S.F."/>
            <person name="Blanchette R.A."/>
            <person name="Cullen D."/>
        </authorList>
    </citation>
    <scope>NUCLEOTIDE SEQUENCE [LARGE SCALE GENOMIC DNA]</scope>
    <source>
        <strain evidence="3 4">11061_1 CR5-6</strain>
    </source>
</reference>
<keyword evidence="1" id="KW-0812">Transmembrane</keyword>
<accession>A0A0C3S4Q9</accession>
<keyword evidence="1" id="KW-0472">Membrane</keyword>
<keyword evidence="1" id="KW-1133">Transmembrane helix</keyword>
<dbReference type="EMBL" id="KN840632">
    <property type="protein sequence ID" value="KIP03125.1"/>
    <property type="molecule type" value="Genomic_DNA"/>
</dbReference>
<feature type="transmembrane region" description="Helical" evidence="1">
    <location>
        <begin position="79"/>
        <end position="100"/>
    </location>
</feature>
<evidence type="ECO:0000256" key="2">
    <source>
        <dbReference type="SAM" id="SignalP"/>
    </source>
</evidence>
<keyword evidence="4" id="KW-1185">Reference proteome</keyword>
<name>A0A0C3S4Q9_PHLG1</name>
<keyword evidence="2" id="KW-0732">Signal</keyword>
<proteinExistence type="predicted"/>
<dbReference type="STRING" id="745531.A0A0C3S4Q9"/>
<dbReference type="Proteomes" id="UP000053257">
    <property type="component" value="Unassembled WGS sequence"/>
</dbReference>
<evidence type="ECO:0008006" key="5">
    <source>
        <dbReference type="Google" id="ProtNLM"/>
    </source>
</evidence>
<gene>
    <name evidence="3" type="ORF">PHLGIDRAFT_130334</name>
</gene>
<protein>
    <recommendedName>
        <fullName evidence="5">Transmembrane protein</fullName>
    </recommendedName>
</protein>